<evidence type="ECO:0000256" key="5">
    <source>
        <dbReference type="ARBA" id="ARBA00023155"/>
    </source>
</evidence>
<dbReference type="SUPFAM" id="SSF46689">
    <property type="entry name" value="Homeodomain-like"/>
    <property type="match status" value="1"/>
</dbReference>
<dbReference type="SMART" id="SM00389">
    <property type="entry name" value="HOX"/>
    <property type="match status" value="1"/>
</dbReference>
<dbReference type="PRINTS" id="PR00024">
    <property type="entry name" value="HOMEOBOX"/>
</dbReference>
<dbReference type="InterPro" id="IPR050296">
    <property type="entry name" value="Antp_homeobox"/>
</dbReference>
<feature type="domain" description="Homeobox" evidence="10">
    <location>
        <begin position="266"/>
        <end position="326"/>
    </location>
</feature>
<keyword evidence="3" id="KW-0217">Developmental protein</keyword>
<feature type="compositionally biased region" description="Low complexity" evidence="9">
    <location>
        <begin position="65"/>
        <end position="86"/>
    </location>
</feature>
<feature type="region of interest" description="Disordered" evidence="9">
    <location>
        <begin position="62"/>
        <end position="86"/>
    </location>
</feature>
<dbReference type="GeneID" id="107270217"/>
<evidence type="ECO:0000256" key="1">
    <source>
        <dbReference type="ARBA" id="ARBA00004123"/>
    </source>
</evidence>
<dbReference type="PROSITE" id="PS51257">
    <property type="entry name" value="PROKAR_LIPOPROTEIN"/>
    <property type="match status" value="1"/>
</dbReference>
<dbReference type="GO" id="GO:0000981">
    <property type="term" value="F:DNA-binding transcription factor activity, RNA polymerase II-specific"/>
    <property type="evidence" value="ECO:0007669"/>
    <property type="project" value="InterPro"/>
</dbReference>
<evidence type="ECO:0000256" key="3">
    <source>
        <dbReference type="ARBA" id="ARBA00022473"/>
    </source>
</evidence>
<dbReference type="InterPro" id="IPR001356">
    <property type="entry name" value="HD"/>
</dbReference>
<dbReference type="GO" id="GO:0005634">
    <property type="term" value="C:nucleus"/>
    <property type="evidence" value="ECO:0007669"/>
    <property type="project" value="UniProtKB-SubCell"/>
</dbReference>
<proteinExistence type="inferred from homology"/>
<keyword evidence="11" id="KW-1185">Reference proteome</keyword>
<keyword evidence="5 7" id="KW-0371">Homeobox</keyword>
<accession>A0AAJ7C2L2</accession>
<dbReference type="Pfam" id="PF00046">
    <property type="entry name" value="Homeodomain"/>
    <property type="match status" value="1"/>
</dbReference>
<comment type="subcellular location">
    <subcellularLocation>
        <location evidence="1 7 8">Nucleus</location>
    </subcellularLocation>
</comment>
<dbReference type="GO" id="GO:0000978">
    <property type="term" value="F:RNA polymerase II cis-regulatory region sequence-specific DNA binding"/>
    <property type="evidence" value="ECO:0007669"/>
    <property type="project" value="TreeGrafter"/>
</dbReference>
<dbReference type="InterPro" id="IPR009057">
    <property type="entry name" value="Homeodomain-like_sf"/>
</dbReference>
<evidence type="ECO:0000256" key="9">
    <source>
        <dbReference type="SAM" id="MobiDB-lite"/>
    </source>
</evidence>
<evidence type="ECO:0000256" key="7">
    <source>
        <dbReference type="PROSITE-ProRule" id="PRU00108"/>
    </source>
</evidence>
<dbReference type="InterPro" id="IPR017970">
    <property type="entry name" value="Homeobox_CS"/>
</dbReference>
<evidence type="ECO:0000256" key="8">
    <source>
        <dbReference type="RuleBase" id="RU000682"/>
    </source>
</evidence>
<dbReference type="Pfam" id="PF12407">
    <property type="entry name" value="Abdominal-A"/>
    <property type="match status" value="1"/>
</dbReference>
<comment type="similarity">
    <text evidence="2">Belongs to the Antp homeobox family.</text>
</comment>
<dbReference type="PROSITE" id="PS00027">
    <property type="entry name" value="HOMEOBOX_1"/>
    <property type="match status" value="1"/>
</dbReference>
<reference evidence="12" key="1">
    <citation type="submission" date="2025-08" db="UniProtKB">
        <authorList>
            <consortium name="RefSeq"/>
        </authorList>
    </citation>
    <scope>IDENTIFICATION</scope>
</reference>
<dbReference type="PANTHER" id="PTHR45659">
    <property type="entry name" value="HOMEOBOX PROTEIN HOX"/>
    <property type="match status" value="1"/>
</dbReference>
<evidence type="ECO:0000256" key="2">
    <source>
        <dbReference type="ARBA" id="ARBA00009107"/>
    </source>
</evidence>
<evidence type="ECO:0000256" key="6">
    <source>
        <dbReference type="ARBA" id="ARBA00023242"/>
    </source>
</evidence>
<dbReference type="CDD" id="cd00086">
    <property type="entry name" value="homeodomain"/>
    <property type="match status" value="1"/>
</dbReference>
<evidence type="ECO:0000313" key="11">
    <source>
        <dbReference type="Proteomes" id="UP000694920"/>
    </source>
</evidence>
<feature type="compositionally biased region" description="Low complexity" evidence="9">
    <location>
        <begin position="357"/>
        <end position="368"/>
    </location>
</feature>
<gene>
    <name evidence="12" type="primary">LOC107270217</name>
</gene>
<dbReference type="AlphaFoldDB" id="A0AAJ7C2L2"/>
<feature type="DNA-binding region" description="Homeobox" evidence="7">
    <location>
        <begin position="268"/>
        <end position="327"/>
    </location>
</feature>
<dbReference type="InterPro" id="IPR020479">
    <property type="entry name" value="HD_metazoa"/>
</dbReference>
<dbReference type="GO" id="GO:0009952">
    <property type="term" value="P:anterior/posterior pattern specification"/>
    <property type="evidence" value="ECO:0007669"/>
    <property type="project" value="TreeGrafter"/>
</dbReference>
<feature type="compositionally biased region" description="Basic and acidic residues" evidence="9">
    <location>
        <begin position="338"/>
        <end position="356"/>
    </location>
</feature>
<evidence type="ECO:0000256" key="4">
    <source>
        <dbReference type="ARBA" id="ARBA00023125"/>
    </source>
</evidence>
<evidence type="ECO:0000259" key="10">
    <source>
        <dbReference type="PROSITE" id="PS50071"/>
    </source>
</evidence>
<sequence>MSSKFIIDSMLPKYHQQFHHQQLFSSANPNSVQACSSSPASASLESSLSAAAVAAAAVNYAQHNSPSPTGSSPQHSGSSASTSPAARSTSTMYPYVSAAAAHHHHQQQQAVAAAAFGASSSMVPGFGSSAASSAALAAAAAVDAATAGDKSCRYTASLTGNVAPSPGDPMVNYTLGHHHQNGATPGSLVSSASASSAVSAASASMAAAAQFYHQAAAASGVVDPLASCQQPTAGQPGIPDIPRYPWMSITDWMNPFDRVVCGPNGCPRRRGRQTYTRFQTLELEKEFHFNHYLTRRRRIEIAHALCLTERQIKIWFQNRRMKLKKELRAVKEINEQARREREEQDMMKKQQAEKQAKMQQEQQSALQHQQHHVSGLDKAQSDLLKAVSKVPT</sequence>
<protein>
    <submittedName>
        <fullName evidence="12">Homeobox protein abdominal-A homolog</fullName>
    </submittedName>
</protein>
<evidence type="ECO:0000313" key="12">
    <source>
        <dbReference type="RefSeq" id="XP_015600509.1"/>
    </source>
</evidence>
<dbReference type="RefSeq" id="XP_015600509.1">
    <property type="nucleotide sequence ID" value="XM_015745023.2"/>
</dbReference>
<dbReference type="GO" id="GO:0000122">
    <property type="term" value="P:negative regulation of transcription by RNA polymerase II"/>
    <property type="evidence" value="ECO:0007669"/>
    <property type="project" value="TreeGrafter"/>
</dbReference>
<keyword evidence="4 7" id="KW-0238">DNA-binding</keyword>
<dbReference type="FunFam" id="1.10.10.60:FF:000317">
    <property type="entry name" value="homeobox protein abdominal-A"/>
    <property type="match status" value="1"/>
</dbReference>
<keyword evidence="6 7" id="KW-0539">Nucleus</keyword>
<name>A0AAJ7C2L2_CEPCN</name>
<dbReference type="Gene3D" id="1.10.10.60">
    <property type="entry name" value="Homeodomain-like"/>
    <property type="match status" value="1"/>
</dbReference>
<dbReference type="Proteomes" id="UP000694920">
    <property type="component" value="Unplaced"/>
</dbReference>
<dbReference type="PROSITE" id="PS50071">
    <property type="entry name" value="HOMEOBOX_2"/>
    <property type="match status" value="1"/>
</dbReference>
<dbReference type="KEGG" id="ccin:107270217"/>
<organism evidence="11 12">
    <name type="scientific">Cephus cinctus</name>
    <name type="common">Wheat stem sawfly</name>
    <dbReference type="NCBI Taxonomy" id="211228"/>
    <lineage>
        <taxon>Eukaryota</taxon>
        <taxon>Metazoa</taxon>
        <taxon>Ecdysozoa</taxon>
        <taxon>Arthropoda</taxon>
        <taxon>Hexapoda</taxon>
        <taxon>Insecta</taxon>
        <taxon>Pterygota</taxon>
        <taxon>Neoptera</taxon>
        <taxon>Endopterygota</taxon>
        <taxon>Hymenoptera</taxon>
        <taxon>Cephoidea</taxon>
        <taxon>Cephidae</taxon>
        <taxon>Cephus</taxon>
    </lineage>
</organism>
<feature type="region of interest" description="Disordered" evidence="9">
    <location>
        <begin position="338"/>
        <end position="392"/>
    </location>
</feature>
<dbReference type="PANTHER" id="PTHR45659:SF4">
    <property type="entry name" value="HOMEOBOX PROTEIN ABDOMINAL-A"/>
    <property type="match status" value="1"/>
</dbReference>
<dbReference type="InterPro" id="IPR022132">
    <property type="entry name" value="Abdominal-A"/>
</dbReference>